<dbReference type="KEGG" id="csl:COCSUDRAFT_54856"/>
<proteinExistence type="predicted"/>
<name>I0YJV6_COCSC</name>
<evidence type="ECO:0000313" key="2">
    <source>
        <dbReference type="Proteomes" id="UP000007264"/>
    </source>
</evidence>
<dbReference type="OrthoDB" id="519083at2759"/>
<accession>I0YJV6</accession>
<dbReference type="EMBL" id="AGSI01000022">
    <property type="protein sequence ID" value="EIE18675.1"/>
    <property type="molecule type" value="Genomic_DNA"/>
</dbReference>
<protein>
    <submittedName>
        <fullName evidence="1">Uncharacterized protein</fullName>
    </submittedName>
</protein>
<dbReference type="RefSeq" id="XP_005643219.1">
    <property type="nucleotide sequence ID" value="XM_005643162.1"/>
</dbReference>
<dbReference type="Proteomes" id="UP000007264">
    <property type="component" value="Unassembled WGS sequence"/>
</dbReference>
<evidence type="ECO:0000313" key="1">
    <source>
        <dbReference type="EMBL" id="EIE18675.1"/>
    </source>
</evidence>
<dbReference type="AlphaFoldDB" id="I0YJV6"/>
<gene>
    <name evidence="1" type="ORF">COCSUDRAFT_54856</name>
</gene>
<sequence>MPRLALPRACRLHLSGTVDSVFLETWVGMARHGQLRTINLRDDGNYYVDELPAFLMDSNCTALRWDLLELGELQRPVQFDPVSFRRLTHLSLTGAHLHIVLPQALPLRVLHVSASNLSVACVNPRALGQSLTELKVVYKSLKGCDVFVVVAVMAGLGKTVSKVEVPGDWEPWEEHDGFLVGGSFGRWKCSCSACLACLQPGA</sequence>
<keyword evidence="2" id="KW-1185">Reference proteome</keyword>
<organism evidence="1 2">
    <name type="scientific">Coccomyxa subellipsoidea (strain C-169)</name>
    <name type="common">Green microalga</name>
    <dbReference type="NCBI Taxonomy" id="574566"/>
    <lineage>
        <taxon>Eukaryota</taxon>
        <taxon>Viridiplantae</taxon>
        <taxon>Chlorophyta</taxon>
        <taxon>core chlorophytes</taxon>
        <taxon>Trebouxiophyceae</taxon>
        <taxon>Trebouxiophyceae incertae sedis</taxon>
        <taxon>Coccomyxaceae</taxon>
        <taxon>Coccomyxa</taxon>
        <taxon>Coccomyxa subellipsoidea</taxon>
    </lineage>
</organism>
<dbReference type="GeneID" id="17036604"/>
<reference evidence="1 2" key="1">
    <citation type="journal article" date="2012" name="Genome Biol.">
        <title>The genome of the polar eukaryotic microalga coccomyxa subellipsoidea reveals traits of cold adaptation.</title>
        <authorList>
            <person name="Blanc G."/>
            <person name="Agarkova I."/>
            <person name="Grimwood J."/>
            <person name="Kuo A."/>
            <person name="Brueggeman A."/>
            <person name="Dunigan D."/>
            <person name="Gurnon J."/>
            <person name="Ladunga I."/>
            <person name="Lindquist E."/>
            <person name="Lucas S."/>
            <person name="Pangilinan J."/>
            <person name="Proschold T."/>
            <person name="Salamov A."/>
            <person name="Schmutz J."/>
            <person name="Weeks D."/>
            <person name="Yamada T."/>
            <person name="Claverie J.M."/>
            <person name="Grigoriev I."/>
            <person name="Van Etten J."/>
            <person name="Lomsadze A."/>
            <person name="Borodovsky M."/>
        </authorList>
    </citation>
    <scope>NUCLEOTIDE SEQUENCE [LARGE SCALE GENOMIC DNA]</scope>
    <source>
        <strain evidence="1 2">C-169</strain>
    </source>
</reference>
<comment type="caution">
    <text evidence="1">The sequence shown here is derived from an EMBL/GenBank/DDBJ whole genome shotgun (WGS) entry which is preliminary data.</text>
</comment>